<proteinExistence type="predicted"/>
<dbReference type="AlphaFoldDB" id="A0A4D6FEV5"/>
<reference evidence="2" key="1">
    <citation type="journal article" date="2019" name="BMC Genomics">
        <title>Mobile genetic elements explain size variation in the mitochondrial genomes of four closely-related Armillaria species.</title>
        <authorList>
            <person name="Kolesnikova A.I."/>
            <person name="Putintseva Y.A."/>
            <person name="Simonov E.P."/>
            <person name="Biriukov V.V."/>
            <person name="Oreshkova N.V."/>
            <person name="Pavlov I.N."/>
            <person name="Sharov V.V."/>
            <person name="Kuzmin D.A."/>
            <person name="Anderson J.B."/>
            <person name="Krutovsky K.V."/>
        </authorList>
    </citation>
    <scope>NUCLEOTIDE SEQUENCE</scope>
</reference>
<accession>A0A4D6FEV5</accession>
<dbReference type="RefSeq" id="YP_009631588.1">
    <property type="nucleotide sequence ID" value="NC_042229.1"/>
</dbReference>
<dbReference type="Pfam" id="PF01541">
    <property type="entry name" value="GIY-YIG"/>
    <property type="match status" value="1"/>
</dbReference>
<dbReference type="InterPro" id="IPR000305">
    <property type="entry name" value="GIY-YIG_endonuc"/>
</dbReference>
<dbReference type="EMBL" id="MH282847">
    <property type="protein sequence ID" value="QCB16368.1"/>
    <property type="molecule type" value="Genomic_DNA"/>
</dbReference>
<organism evidence="2">
    <name type="scientific">Armillaria sinapina</name>
    <dbReference type="NCBI Taxonomy" id="64372"/>
    <lineage>
        <taxon>Eukaryota</taxon>
        <taxon>Fungi</taxon>
        <taxon>Dikarya</taxon>
        <taxon>Basidiomycota</taxon>
        <taxon>Agaricomycotina</taxon>
        <taxon>Agaricomycetes</taxon>
        <taxon>Agaricomycetidae</taxon>
        <taxon>Agaricales</taxon>
        <taxon>Marasmiineae</taxon>
        <taxon>Physalacriaceae</taxon>
        <taxon>Armillaria</taxon>
    </lineage>
</organism>
<feature type="domain" description="GIY-YIG" evidence="1">
    <location>
        <begin position="9"/>
        <end position="85"/>
    </location>
</feature>
<gene>
    <name evidence="2" type="primary">hyp1</name>
</gene>
<evidence type="ECO:0000259" key="1">
    <source>
        <dbReference type="Pfam" id="PF01541"/>
    </source>
</evidence>
<protein>
    <recommendedName>
        <fullName evidence="1">GIY-YIG domain-containing protein</fullName>
    </recommendedName>
</protein>
<geneLocation type="mitochondrion" evidence="2"/>
<sequence>MILYLKILGGTYLFKQTLTNESYIGSTNCIYNRALFHQRLFKSKGKKRQFALHKSQWTKLETLTFSIINKTPSFIKLWEEENKDKLLNLYKNKGEHELLILLSSYPARVIEQNLIDTFNPSINGGVSKSKNSVVAFNYAKQDVRVFNKPFNRLFNSIPVVIYDESYNELFKFKSKKEAVKFLGLSSDTHISRDISPPIPAA</sequence>
<dbReference type="InterPro" id="IPR035901">
    <property type="entry name" value="GIY-YIG_endonuc_sf"/>
</dbReference>
<evidence type="ECO:0000313" key="2">
    <source>
        <dbReference type="EMBL" id="QCB16368.1"/>
    </source>
</evidence>
<dbReference type="SUPFAM" id="SSF82771">
    <property type="entry name" value="GIY-YIG endonuclease"/>
    <property type="match status" value="1"/>
</dbReference>
<keyword evidence="2" id="KW-0496">Mitochondrion</keyword>
<dbReference type="GeneID" id="40135498"/>
<name>A0A4D6FEV5_9AGAR</name>